<comment type="caution">
    <text evidence="2">The sequence shown here is derived from an EMBL/GenBank/DDBJ whole genome shotgun (WGS) entry which is preliminary data.</text>
</comment>
<keyword evidence="3" id="KW-1185">Reference proteome</keyword>
<evidence type="ECO:0000256" key="1">
    <source>
        <dbReference type="SAM" id="MobiDB-lite"/>
    </source>
</evidence>
<protein>
    <submittedName>
        <fullName evidence="2">Uncharacterized protein</fullName>
    </submittedName>
</protein>
<organism evidence="2 3">
    <name type="scientific">Ideonella lacteola</name>
    <dbReference type="NCBI Taxonomy" id="2984193"/>
    <lineage>
        <taxon>Bacteria</taxon>
        <taxon>Pseudomonadati</taxon>
        <taxon>Pseudomonadota</taxon>
        <taxon>Betaproteobacteria</taxon>
        <taxon>Burkholderiales</taxon>
        <taxon>Sphaerotilaceae</taxon>
        <taxon>Ideonella</taxon>
    </lineage>
</organism>
<accession>A0ABU9BYT2</accession>
<feature type="compositionally biased region" description="Basic and acidic residues" evidence="1">
    <location>
        <begin position="91"/>
        <end position="104"/>
    </location>
</feature>
<feature type="region of interest" description="Disordered" evidence="1">
    <location>
        <begin position="85"/>
        <end position="116"/>
    </location>
</feature>
<name>A0ABU9BYT2_9BURK</name>
<evidence type="ECO:0000313" key="3">
    <source>
        <dbReference type="Proteomes" id="UP001371218"/>
    </source>
</evidence>
<feature type="compositionally biased region" description="Pro residues" evidence="1">
    <location>
        <begin position="105"/>
        <end position="116"/>
    </location>
</feature>
<dbReference type="EMBL" id="JBBUTG010000026">
    <property type="protein sequence ID" value="MEK8034274.1"/>
    <property type="molecule type" value="Genomic_DNA"/>
</dbReference>
<gene>
    <name evidence="2" type="ORF">AACH06_25895</name>
</gene>
<dbReference type="Proteomes" id="UP001371218">
    <property type="component" value="Unassembled WGS sequence"/>
</dbReference>
<sequence>MGRPFPTCDFADSGNGTSSENEYIVQGTCPEMYKQFHPTNDRYLRCTYRWRIPVYIDGYGLWEIVYWDTFGTSTWYSDAARENLEGQPLDPRYDEDQAAWDKAHQPPPDDPGPGGS</sequence>
<proteinExistence type="predicted"/>
<dbReference type="RefSeq" id="WP_341428701.1">
    <property type="nucleotide sequence ID" value="NZ_JBBUTG010000026.1"/>
</dbReference>
<evidence type="ECO:0000313" key="2">
    <source>
        <dbReference type="EMBL" id="MEK8034274.1"/>
    </source>
</evidence>
<reference evidence="2 3" key="1">
    <citation type="submission" date="2024-04" db="EMBL/GenBank/DDBJ databases">
        <title>Novel species of the genus Ideonella isolated from streams.</title>
        <authorList>
            <person name="Lu H."/>
        </authorList>
    </citation>
    <scope>NUCLEOTIDE SEQUENCE [LARGE SCALE GENOMIC DNA]</scope>
    <source>
        <strain evidence="2 3">DXS29W</strain>
    </source>
</reference>